<comment type="similarity">
    <text evidence="3">Belongs to the class-II pyridoxal-phosphate-dependent aminotransferase family. BioF subfamily.</text>
</comment>
<evidence type="ECO:0000313" key="14">
    <source>
        <dbReference type="EMBL" id="SCX82624.1"/>
    </source>
</evidence>
<dbReference type="PROSITE" id="PS00599">
    <property type="entry name" value="AA_TRANSFER_CLASS_2"/>
    <property type="match status" value="1"/>
</dbReference>
<dbReference type="PANTHER" id="PTHR13693:SF100">
    <property type="entry name" value="8-AMINO-7-OXONONANOATE SYNTHASE"/>
    <property type="match status" value="1"/>
</dbReference>
<organism evidence="14 15">
    <name type="scientific">Desulfoluna spongiiphila</name>
    <dbReference type="NCBI Taxonomy" id="419481"/>
    <lineage>
        <taxon>Bacteria</taxon>
        <taxon>Pseudomonadati</taxon>
        <taxon>Thermodesulfobacteriota</taxon>
        <taxon>Desulfobacteria</taxon>
        <taxon>Desulfobacterales</taxon>
        <taxon>Desulfolunaceae</taxon>
        <taxon>Desulfoluna</taxon>
    </lineage>
</organism>
<feature type="domain" description="Aminotransferase class I/classII large" evidence="13">
    <location>
        <begin position="39"/>
        <end position="371"/>
    </location>
</feature>
<evidence type="ECO:0000256" key="9">
    <source>
        <dbReference type="ARBA" id="ARBA00032610"/>
    </source>
</evidence>
<comment type="subunit">
    <text evidence="4">Homodimer.</text>
</comment>
<accession>A0A1G5AXN8</accession>
<protein>
    <recommendedName>
        <fullName evidence="5">8-amino-7-oxononanoate synthase</fullName>
        <ecNumber evidence="5">2.3.1.47</ecNumber>
    </recommendedName>
    <alternativeName>
        <fullName evidence="9">7-keto-8-amino-pelargonic acid synthase</fullName>
    </alternativeName>
    <alternativeName>
        <fullName evidence="10">8-amino-7-ketopelargonate synthase</fullName>
    </alternativeName>
</protein>
<evidence type="ECO:0000256" key="6">
    <source>
        <dbReference type="ARBA" id="ARBA00022679"/>
    </source>
</evidence>
<dbReference type="AlphaFoldDB" id="A0A1G5AXN8"/>
<dbReference type="STRING" id="419481.SAMN05216233_101509"/>
<evidence type="ECO:0000256" key="3">
    <source>
        <dbReference type="ARBA" id="ARBA00010008"/>
    </source>
</evidence>
<dbReference type="GO" id="GO:0009102">
    <property type="term" value="P:biotin biosynthetic process"/>
    <property type="evidence" value="ECO:0007669"/>
    <property type="project" value="UniProtKB-KW"/>
</dbReference>
<dbReference type="EMBL" id="FMUX01000001">
    <property type="protein sequence ID" value="SCX82624.1"/>
    <property type="molecule type" value="Genomic_DNA"/>
</dbReference>
<comment type="cofactor">
    <cofactor evidence="1 12">
        <name>pyridoxal 5'-phosphate</name>
        <dbReference type="ChEBI" id="CHEBI:597326"/>
    </cofactor>
</comment>
<name>A0A1G5AXN8_9BACT</name>
<dbReference type="InterPro" id="IPR004839">
    <property type="entry name" value="Aminotransferase_I/II_large"/>
</dbReference>
<dbReference type="Pfam" id="PF00155">
    <property type="entry name" value="Aminotran_1_2"/>
    <property type="match status" value="1"/>
</dbReference>
<dbReference type="OrthoDB" id="9807157at2"/>
<evidence type="ECO:0000259" key="13">
    <source>
        <dbReference type="Pfam" id="PF00155"/>
    </source>
</evidence>
<dbReference type="Gene3D" id="3.40.640.10">
    <property type="entry name" value="Type I PLP-dependent aspartate aminotransferase-like (Major domain)"/>
    <property type="match status" value="1"/>
</dbReference>
<dbReference type="InterPro" id="IPR050087">
    <property type="entry name" value="AON_synthase_class-II"/>
</dbReference>
<gene>
    <name evidence="14" type="ORF">SAMN05216233_101509</name>
</gene>
<sequence length="377" mass="41367">MFDKRLRQKLALQKEKGLYRNPPVVDDGDGRTVTVDGRTLVNFASNDYLGLGRCETLRKKASDAFSRYGTSSSSSRLVSGNASVIREAEKAYADYFGYEDAIFFPSGYQANLAILSTLFGPEETLLFDKHVHASTVKGMQLGTAPFKGFRHNSMGHLEKRLKSASGHPVVVTESLFSMDGDTPRLAELAELKKSHGFLTVVDEAHAYGALGTGGRGIAREVADVALGTFGKAMGLFGAFVLMPSLYREYLFNFASPLIYTTALPEAHAVTALAVLSEVERGDGRRERLSSLSRKLTRLLTDRGFTVCGEAHILAVQIGSEERAHDLVTKLFDQGYFAFTARFPTVPMGQAIIRLSLTANHTEKDLEDFSDALFRLSR</sequence>
<keyword evidence="15" id="KW-1185">Reference proteome</keyword>
<evidence type="ECO:0000256" key="5">
    <source>
        <dbReference type="ARBA" id="ARBA00013187"/>
    </source>
</evidence>
<dbReference type="InterPro" id="IPR001917">
    <property type="entry name" value="Aminotrans_II_pyridoxalP_BS"/>
</dbReference>
<dbReference type="GO" id="GO:0008710">
    <property type="term" value="F:8-amino-7-oxononanoate synthase activity"/>
    <property type="evidence" value="ECO:0007669"/>
    <property type="project" value="UniProtKB-EC"/>
</dbReference>
<keyword evidence="6" id="KW-0808">Transferase</keyword>
<proteinExistence type="inferred from homology"/>
<dbReference type="GO" id="GO:0030170">
    <property type="term" value="F:pyridoxal phosphate binding"/>
    <property type="evidence" value="ECO:0007669"/>
    <property type="project" value="InterPro"/>
</dbReference>
<dbReference type="SUPFAM" id="SSF53383">
    <property type="entry name" value="PLP-dependent transferases"/>
    <property type="match status" value="1"/>
</dbReference>
<keyword evidence="7" id="KW-0093">Biotin biosynthesis</keyword>
<comment type="catalytic activity">
    <reaction evidence="11">
        <text>6-carboxyhexanoyl-[ACP] + L-alanine + H(+) = (8S)-8-amino-7-oxononanoate + holo-[ACP] + CO2</text>
        <dbReference type="Rhea" id="RHEA:42288"/>
        <dbReference type="Rhea" id="RHEA-COMP:9685"/>
        <dbReference type="Rhea" id="RHEA-COMP:9955"/>
        <dbReference type="ChEBI" id="CHEBI:15378"/>
        <dbReference type="ChEBI" id="CHEBI:16526"/>
        <dbReference type="ChEBI" id="CHEBI:57972"/>
        <dbReference type="ChEBI" id="CHEBI:64479"/>
        <dbReference type="ChEBI" id="CHEBI:78846"/>
        <dbReference type="ChEBI" id="CHEBI:149468"/>
        <dbReference type="EC" id="2.3.1.47"/>
    </reaction>
</comment>
<evidence type="ECO:0000256" key="4">
    <source>
        <dbReference type="ARBA" id="ARBA00011738"/>
    </source>
</evidence>
<evidence type="ECO:0000256" key="1">
    <source>
        <dbReference type="ARBA" id="ARBA00001933"/>
    </source>
</evidence>
<evidence type="ECO:0000256" key="12">
    <source>
        <dbReference type="RuleBase" id="RU003693"/>
    </source>
</evidence>
<evidence type="ECO:0000256" key="7">
    <source>
        <dbReference type="ARBA" id="ARBA00022756"/>
    </source>
</evidence>
<evidence type="ECO:0000313" key="15">
    <source>
        <dbReference type="Proteomes" id="UP000198870"/>
    </source>
</evidence>
<dbReference type="Gene3D" id="3.90.1150.10">
    <property type="entry name" value="Aspartate Aminotransferase, domain 1"/>
    <property type="match status" value="1"/>
</dbReference>
<dbReference type="Proteomes" id="UP000198870">
    <property type="component" value="Unassembled WGS sequence"/>
</dbReference>
<dbReference type="PANTHER" id="PTHR13693">
    <property type="entry name" value="CLASS II AMINOTRANSFERASE/8-AMINO-7-OXONONANOATE SYNTHASE"/>
    <property type="match status" value="1"/>
</dbReference>
<dbReference type="InterPro" id="IPR015421">
    <property type="entry name" value="PyrdxlP-dep_Trfase_major"/>
</dbReference>
<evidence type="ECO:0000256" key="10">
    <source>
        <dbReference type="ARBA" id="ARBA00033381"/>
    </source>
</evidence>
<reference evidence="14 15" key="1">
    <citation type="submission" date="2016-10" db="EMBL/GenBank/DDBJ databases">
        <authorList>
            <person name="de Groot N.N."/>
        </authorList>
    </citation>
    <scope>NUCLEOTIDE SEQUENCE [LARGE SCALE GENOMIC DNA]</scope>
    <source>
        <strain evidence="14 15">AA1</strain>
    </source>
</reference>
<evidence type="ECO:0000256" key="2">
    <source>
        <dbReference type="ARBA" id="ARBA00004746"/>
    </source>
</evidence>
<keyword evidence="8 12" id="KW-0663">Pyridoxal phosphate</keyword>
<evidence type="ECO:0000256" key="8">
    <source>
        <dbReference type="ARBA" id="ARBA00022898"/>
    </source>
</evidence>
<dbReference type="RefSeq" id="WP_092207867.1">
    <property type="nucleotide sequence ID" value="NZ_FMUX01000001.1"/>
</dbReference>
<dbReference type="EC" id="2.3.1.47" evidence="5"/>
<dbReference type="InterPro" id="IPR015422">
    <property type="entry name" value="PyrdxlP-dep_Trfase_small"/>
</dbReference>
<comment type="pathway">
    <text evidence="2">Cofactor biosynthesis; biotin biosynthesis.</text>
</comment>
<evidence type="ECO:0000256" key="11">
    <source>
        <dbReference type="ARBA" id="ARBA00047715"/>
    </source>
</evidence>
<dbReference type="InterPro" id="IPR015424">
    <property type="entry name" value="PyrdxlP-dep_Trfase"/>
</dbReference>